<dbReference type="InterPro" id="IPR002403">
    <property type="entry name" value="Cyt_P450_E_grp-IV"/>
</dbReference>
<keyword evidence="7" id="KW-0503">Monooxygenase</keyword>
<keyword evidence="4 8" id="KW-0479">Metal-binding</keyword>
<dbReference type="SUPFAM" id="SSF48264">
    <property type="entry name" value="Cytochrome P450"/>
    <property type="match status" value="1"/>
</dbReference>
<dbReference type="GO" id="GO:0020037">
    <property type="term" value="F:heme binding"/>
    <property type="evidence" value="ECO:0007669"/>
    <property type="project" value="InterPro"/>
</dbReference>
<dbReference type="AlphaFoldDB" id="A0A5N6ZC10"/>
<evidence type="ECO:0000256" key="3">
    <source>
        <dbReference type="ARBA" id="ARBA00022617"/>
    </source>
</evidence>
<proteinExistence type="inferred from homology"/>
<dbReference type="Pfam" id="PF00067">
    <property type="entry name" value="p450"/>
    <property type="match status" value="1"/>
</dbReference>
<evidence type="ECO:0000313" key="11">
    <source>
        <dbReference type="Proteomes" id="UP000327118"/>
    </source>
</evidence>
<dbReference type="PANTHER" id="PTHR46206:SF2">
    <property type="entry name" value="CYTOCHROME P450 MONOOXYGENASE AUSG-RELATED"/>
    <property type="match status" value="1"/>
</dbReference>
<evidence type="ECO:0000256" key="4">
    <source>
        <dbReference type="ARBA" id="ARBA00022723"/>
    </source>
</evidence>
<accession>A0A5N6ZC10</accession>
<organism evidence="10 11">
    <name type="scientific">Aspergillus coremiiformis</name>
    <dbReference type="NCBI Taxonomy" id="138285"/>
    <lineage>
        <taxon>Eukaryota</taxon>
        <taxon>Fungi</taxon>
        <taxon>Dikarya</taxon>
        <taxon>Ascomycota</taxon>
        <taxon>Pezizomycotina</taxon>
        <taxon>Eurotiomycetes</taxon>
        <taxon>Eurotiomycetidae</taxon>
        <taxon>Eurotiales</taxon>
        <taxon>Aspergillaceae</taxon>
        <taxon>Aspergillus</taxon>
        <taxon>Aspergillus subgen. Circumdati</taxon>
    </lineage>
</organism>
<evidence type="ECO:0000256" key="7">
    <source>
        <dbReference type="ARBA" id="ARBA00023033"/>
    </source>
</evidence>
<evidence type="ECO:0000256" key="1">
    <source>
        <dbReference type="ARBA" id="ARBA00001971"/>
    </source>
</evidence>
<feature type="binding site" description="axial binding residue" evidence="8">
    <location>
        <position position="439"/>
    </location>
    <ligand>
        <name>heme</name>
        <dbReference type="ChEBI" id="CHEBI:30413"/>
    </ligand>
    <ligandPart>
        <name>Fe</name>
        <dbReference type="ChEBI" id="CHEBI:18248"/>
    </ligandPart>
</feature>
<dbReference type="InterPro" id="IPR001128">
    <property type="entry name" value="Cyt_P450"/>
</dbReference>
<keyword evidence="6 8" id="KW-0408">Iron</keyword>
<dbReference type="PANTHER" id="PTHR46206">
    <property type="entry name" value="CYTOCHROME P450"/>
    <property type="match status" value="1"/>
</dbReference>
<evidence type="ECO:0000256" key="5">
    <source>
        <dbReference type="ARBA" id="ARBA00023002"/>
    </source>
</evidence>
<evidence type="ECO:0000256" key="8">
    <source>
        <dbReference type="PIRSR" id="PIRSR602403-1"/>
    </source>
</evidence>
<evidence type="ECO:0000313" key="10">
    <source>
        <dbReference type="EMBL" id="KAE8354978.1"/>
    </source>
</evidence>
<evidence type="ECO:0000256" key="9">
    <source>
        <dbReference type="SAM" id="SignalP"/>
    </source>
</evidence>
<comment type="similarity">
    <text evidence="2">Belongs to the cytochrome P450 family.</text>
</comment>
<dbReference type="OrthoDB" id="1844152at2759"/>
<dbReference type="PRINTS" id="PR00465">
    <property type="entry name" value="EP450IV"/>
</dbReference>
<dbReference type="CDD" id="cd11041">
    <property type="entry name" value="CYP503A1-like"/>
    <property type="match status" value="1"/>
</dbReference>
<gene>
    <name evidence="10" type="ORF">BDV28DRAFT_155763</name>
</gene>
<dbReference type="GO" id="GO:0005506">
    <property type="term" value="F:iron ion binding"/>
    <property type="evidence" value="ECO:0007669"/>
    <property type="project" value="InterPro"/>
</dbReference>
<protein>
    <submittedName>
        <fullName evidence="10">Cytochrome protein</fullName>
    </submittedName>
</protein>
<evidence type="ECO:0000256" key="2">
    <source>
        <dbReference type="ARBA" id="ARBA00010617"/>
    </source>
</evidence>
<dbReference type="GO" id="GO:0016705">
    <property type="term" value="F:oxidoreductase activity, acting on paired donors, with incorporation or reduction of molecular oxygen"/>
    <property type="evidence" value="ECO:0007669"/>
    <property type="project" value="InterPro"/>
</dbReference>
<dbReference type="Proteomes" id="UP000327118">
    <property type="component" value="Unassembled WGS sequence"/>
</dbReference>
<keyword evidence="9" id="KW-0732">Signal</keyword>
<keyword evidence="11" id="KW-1185">Reference proteome</keyword>
<dbReference type="InterPro" id="IPR036396">
    <property type="entry name" value="Cyt_P450_sf"/>
</dbReference>
<dbReference type="EMBL" id="ML739061">
    <property type="protein sequence ID" value="KAE8354978.1"/>
    <property type="molecule type" value="Genomic_DNA"/>
</dbReference>
<keyword evidence="5" id="KW-0560">Oxidoreductase</keyword>
<comment type="cofactor">
    <cofactor evidence="1 8">
        <name>heme</name>
        <dbReference type="ChEBI" id="CHEBI:30413"/>
    </cofactor>
</comment>
<dbReference type="GO" id="GO:0004497">
    <property type="term" value="F:monooxygenase activity"/>
    <property type="evidence" value="ECO:0007669"/>
    <property type="project" value="UniProtKB-KW"/>
</dbReference>
<sequence>MLALPEWSLAASLLLGSLLVLHVLSKNHPLRRYPLVNGRALTEIFDSKAKQRFVDHAQSLIDAGFKHSSQGFRLHTDFGTKLVLPPKYAEEIALDGRFSFGKSIDREFFVDYAGFEPFRSGPEHNGLFLDTIKSKMTNAGLIMRPLSEETELTLREQWTDSPEWHTLPLYTNVVRIIAQLTSRIFLGQELCRSAAWLEITSIYPVVGFEAAKELRLWPRPLRPLVVWFLPSCQRLRAQVQRARDVMGPVLDAREAARTNGCAPDQLDAIEWLEEKAKGRPYDPAIAQLTLSLAAVHTTADLLAKVLLDLCEHAEIIPALRQEIVAVIQEHGWQKSTLVNLKLMDSFLKENQRLKPFSLIPMERDAEHSVRLRDGTEIPKGTTLTVANHHLRDPAIYPDPERFDPYRFLKLRDEKGQERTAQLESTSPDHLGFGYGKYACPGRFFASSEVKIALCHILLKYDLQLVGNTTPRVGMHGFFIEVDPAVQFAVRRRAEEIQIPVA</sequence>
<dbReference type="GO" id="GO:0019748">
    <property type="term" value="P:secondary metabolic process"/>
    <property type="evidence" value="ECO:0007669"/>
    <property type="project" value="UniProtKB-ARBA"/>
</dbReference>
<feature type="signal peptide" evidence="9">
    <location>
        <begin position="1"/>
        <end position="25"/>
    </location>
</feature>
<evidence type="ECO:0000256" key="6">
    <source>
        <dbReference type="ARBA" id="ARBA00023004"/>
    </source>
</evidence>
<feature type="chain" id="PRO_5024902333" evidence="9">
    <location>
        <begin position="26"/>
        <end position="501"/>
    </location>
</feature>
<dbReference type="Gene3D" id="1.10.630.10">
    <property type="entry name" value="Cytochrome P450"/>
    <property type="match status" value="1"/>
</dbReference>
<reference evidence="11" key="1">
    <citation type="submission" date="2019-04" db="EMBL/GenBank/DDBJ databases">
        <title>Friends and foes A comparative genomics studyof 23 Aspergillus species from section Flavi.</title>
        <authorList>
            <consortium name="DOE Joint Genome Institute"/>
            <person name="Kjaerbolling I."/>
            <person name="Vesth T."/>
            <person name="Frisvad J.C."/>
            <person name="Nybo J.L."/>
            <person name="Theobald S."/>
            <person name="Kildgaard S."/>
            <person name="Isbrandt T."/>
            <person name="Kuo A."/>
            <person name="Sato A."/>
            <person name="Lyhne E.K."/>
            <person name="Kogle M.E."/>
            <person name="Wiebenga A."/>
            <person name="Kun R.S."/>
            <person name="Lubbers R.J."/>
            <person name="Makela M.R."/>
            <person name="Barry K."/>
            <person name="Chovatia M."/>
            <person name="Clum A."/>
            <person name="Daum C."/>
            <person name="Haridas S."/>
            <person name="He G."/>
            <person name="LaButti K."/>
            <person name="Lipzen A."/>
            <person name="Mondo S."/>
            <person name="Riley R."/>
            <person name="Salamov A."/>
            <person name="Simmons B.A."/>
            <person name="Magnuson J.K."/>
            <person name="Henrissat B."/>
            <person name="Mortensen U.H."/>
            <person name="Larsen T.O."/>
            <person name="Devries R.P."/>
            <person name="Grigoriev I.V."/>
            <person name="Machida M."/>
            <person name="Baker S.E."/>
            <person name="Andersen M.R."/>
        </authorList>
    </citation>
    <scope>NUCLEOTIDE SEQUENCE [LARGE SCALE GENOMIC DNA]</scope>
    <source>
        <strain evidence="11">CBS 553.77</strain>
    </source>
</reference>
<keyword evidence="3 8" id="KW-0349">Heme</keyword>
<name>A0A5N6ZC10_9EURO</name>